<reference evidence="8" key="1">
    <citation type="submission" date="2020-03" db="EMBL/GenBank/DDBJ databases">
        <authorList>
            <person name="Weist P."/>
        </authorList>
    </citation>
    <scope>NUCLEOTIDE SEQUENCE</scope>
</reference>
<dbReference type="InterPro" id="IPR050915">
    <property type="entry name" value="MAP_kinase_kinase"/>
</dbReference>
<organism evidence="8 9">
    <name type="scientific">Pleuronectes platessa</name>
    <name type="common">European plaice</name>
    <dbReference type="NCBI Taxonomy" id="8262"/>
    <lineage>
        <taxon>Eukaryota</taxon>
        <taxon>Metazoa</taxon>
        <taxon>Chordata</taxon>
        <taxon>Craniata</taxon>
        <taxon>Vertebrata</taxon>
        <taxon>Euteleostomi</taxon>
        <taxon>Actinopterygii</taxon>
        <taxon>Neopterygii</taxon>
        <taxon>Teleostei</taxon>
        <taxon>Neoteleostei</taxon>
        <taxon>Acanthomorphata</taxon>
        <taxon>Carangaria</taxon>
        <taxon>Pleuronectiformes</taxon>
        <taxon>Pleuronectoidei</taxon>
        <taxon>Pleuronectidae</taxon>
        <taxon>Pleuronectes</taxon>
    </lineage>
</organism>
<evidence type="ECO:0000256" key="2">
    <source>
        <dbReference type="ARBA" id="ARBA00022553"/>
    </source>
</evidence>
<evidence type="ECO:0000256" key="5">
    <source>
        <dbReference type="ARBA" id="ARBA00022777"/>
    </source>
</evidence>
<protein>
    <submittedName>
        <fullName evidence="8">Uncharacterized protein</fullName>
    </submittedName>
</protein>
<dbReference type="PROSITE" id="PS00109">
    <property type="entry name" value="PROTEIN_KINASE_TYR"/>
    <property type="match status" value="1"/>
</dbReference>
<dbReference type="Gene3D" id="1.10.510.10">
    <property type="entry name" value="Transferase(Phosphotransferase) domain 1"/>
    <property type="match status" value="1"/>
</dbReference>
<dbReference type="EMBL" id="CADEAL010000725">
    <property type="protein sequence ID" value="CAB1424360.1"/>
    <property type="molecule type" value="Genomic_DNA"/>
</dbReference>
<evidence type="ECO:0000256" key="3">
    <source>
        <dbReference type="ARBA" id="ARBA00022679"/>
    </source>
</evidence>
<dbReference type="AlphaFoldDB" id="A0A9N7U4M3"/>
<dbReference type="InterPro" id="IPR011009">
    <property type="entry name" value="Kinase-like_dom_sf"/>
</dbReference>
<evidence type="ECO:0000256" key="4">
    <source>
        <dbReference type="ARBA" id="ARBA00022741"/>
    </source>
</evidence>
<keyword evidence="3" id="KW-0808">Transferase</keyword>
<keyword evidence="2" id="KW-0597">Phosphoprotein</keyword>
<dbReference type="SUPFAM" id="SSF56112">
    <property type="entry name" value="Protein kinase-like (PK-like)"/>
    <property type="match status" value="1"/>
</dbReference>
<name>A0A9N7U4M3_PLEPL</name>
<keyword evidence="4" id="KW-0547">Nucleotide-binding</keyword>
<keyword evidence="7" id="KW-0829">Tyrosine-protein kinase</keyword>
<comment type="caution">
    <text evidence="8">The sequence shown here is derived from an EMBL/GenBank/DDBJ whole genome shotgun (WGS) entry which is preliminary data.</text>
</comment>
<keyword evidence="6" id="KW-0067">ATP-binding</keyword>
<proteinExistence type="predicted"/>
<keyword evidence="9" id="KW-1185">Reference proteome</keyword>
<keyword evidence="5" id="KW-0418">Kinase</keyword>
<dbReference type="PANTHER" id="PTHR47448">
    <property type="entry name" value="DUAL SPECIFICITY MITOGEN-ACTIVATED PROTEIN KINASE KINASE DSOR1-LIKE PROTEIN"/>
    <property type="match status" value="1"/>
</dbReference>
<sequence>MEVHRPPGIIMARKLIHRDIKPDLRNQIVREHISATLPTPWAFHSNGEICMEHVMRELEKAAWAERSTEDPRRDSEHGLAYLREKHQIMHRDVTPSNMLVNSRDVILNVGPHVYQRSEAEEEDSVGWLCKTTGLNQPSTPTCTAD</sequence>
<evidence type="ECO:0000313" key="8">
    <source>
        <dbReference type="EMBL" id="CAB1424360.1"/>
    </source>
</evidence>
<dbReference type="GO" id="GO:0004708">
    <property type="term" value="F:MAP kinase kinase activity"/>
    <property type="evidence" value="ECO:0007669"/>
    <property type="project" value="UniProtKB-ARBA"/>
</dbReference>
<dbReference type="GO" id="GO:0004713">
    <property type="term" value="F:protein tyrosine kinase activity"/>
    <property type="evidence" value="ECO:0007669"/>
    <property type="project" value="UniProtKB-KW"/>
</dbReference>
<dbReference type="GO" id="GO:0004674">
    <property type="term" value="F:protein serine/threonine kinase activity"/>
    <property type="evidence" value="ECO:0007669"/>
    <property type="project" value="UniProtKB-KW"/>
</dbReference>
<dbReference type="PANTHER" id="PTHR47448:SF3">
    <property type="entry name" value="MITOGEN-ACTIVATED PROTEIN KINASE KINASE 2"/>
    <property type="match status" value="1"/>
</dbReference>
<evidence type="ECO:0000256" key="1">
    <source>
        <dbReference type="ARBA" id="ARBA00022527"/>
    </source>
</evidence>
<keyword evidence="1" id="KW-0723">Serine/threonine-protein kinase</keyword>
<dbReference type="Proteomes" id="UP001153269">
    <property type="component" value="Unassembled WGS sequence"/>
</dbReference>
<gene>
    <name evidence="8" type="ORF">PLEPLA_LOCUS12285</name>
</gene>
<dbReference type="GO" id="GO:0005524">
    <property type="term" value="F:ATP binding"/>
    <property type="evidence" value="ECO:0007669"/>
    <property type="project" value="UniProtKB-KW"/>
</dbReference>
<dbReference type="InterPro" id="IPR008266">
    <property type="entry name" value="Tyr_kinase_AS"/>
</dbReference>
<evidence type="ECO:0000256" key="6">
    <source>
        <dbReference type="ARBA" id="ARBA00022840"/>
    </source>
</evidence>
<accession>A0A9N7U4M3</accession>
<evidence type="ECO:0000313" key="9">
    <source>
        <dbReference type="Proteomes" id="UP001153269"/>
    </source>
</evidence>
<evidence type="ECO:0000256" key="7">
    <source>
        <dbReference type="ARBA" id="ARBA00023137"/>
    </source>
</evidence>